<dbReference type="PROSITE" id="PS50949">
    <property type="entry name" value="HTH_GNTR"/>
    <property type="match status" value="1"/>
</dbReference>
<dbReference type="CDD" id="cd07377">
    <property type="entry name" value="WHTH_GntR"/>
    <property type="match status" value="1"/>
</dbReference>
<dbReference type="OrthoDB" id="5182935at2"/>
<dbReference type="SMART" id="SM00345">
    <property type="entry name" value="HTH_GNTR"/>
    <property type="match status" value="1"/>
</dbReference>
<dbReference type="PANTHER" id="PTHR43537">
    <property type="entry name" value="TRANSCRIPTIONAL REGULATOR, GNTR FAMILY"/>
    <property type="match status" value="1"/>
</dbReference>
<dbReference type="RefSeq" id="WP_142262063.1">
    <property type="nucleotide sequence ID" value="NZ_BMPV01000002.1"/>
</dbReference>
<evidence type="ECO:0000256" key="1">
    <source>
        <dbReference type="ARBA" id="ARBA00023015"/>
    </source>
</evidence>
<dbReference type="AlphaFoldDB" id="A0A543IPM0"/>
<organism evidence="5 6">
    <name type="scientific">Thermopolyspora flexuosa</name>
    <dbReference type="NCBI Taxonomy" id="103836"/>
    <lineage>
        <taxon>Bacteria</taxon>
        <taxon>Bacillati</taxon>
        <taxon>Actinomycetota</taxon>
        <taxon>Actinomycetes</taxon>
        <taxon>Streptosporangiales</taxon>
        <taxon>Streptosporangiaceae</taxon>
        <taxon>Thermopolyspora</taxon>
    </lineage>
</organism>
<dbReference type="EMBL" id="VFPQ01000002">
    <property type="protein sequence ID" value="TQM72509.1"/>
    <property type="molecule type" value="Genomic_DNA"/>
</dbReference>
<keyword evidence="6" id="KW-1185">Reference proteome</keyword>
<dbReference type="InterPro" id="IPR011711">
    <property type="entry name" value="GntR_C"/>
</dbReference>
<dbReference type="Gene3D" id="1.20.120.530">
    <property type="entry name" value="GntR ligand-binding domain-like"/>
    <property type="match status" value="1"/>
</dbReference>
<dbReference type="SMART" id="SM00895">
    <property type="entry name" value="FCD"/>
    <property type="match status" value="1"/>
</dbReference>
<sequence length="220" mass="24508">MPRDAALRLSTVSVVDALAASLRDRVLDGQIPPGSTMTEAEIASTYGVSRPTARSALTALVHEGLLYREANKRACVPRLSREDVEDLFLIRIPIETEVVRLLIERGTVPVVAAARAVEDLRHIEPDASHSAFVEADLRFHQCLVDALDSPRYQRAYRLIRGELHLSMVQTRHTLGRERIVAEHTSILDAMRAGDADEAVRRMRAHLEGACRSLQEVFSRV</sequence>
<dbReference type="InterPro" id="IPR036388">
    <property type="entry name" value="WH-like_DNA-bd_sf"/>
</dbReference>
<keyword evidence="2" id="KW-0238">DNA-binding</keyword>
<keyword evidence="3" id="KW-0804">Transcription</keyword>
<reference evidence="5 6" key="1">
    <citation type="submission" date="2019-06" db="EMBL/GenBank/DDBJ databases">
        <title>Sequencing the genomes of 1000 actinobacteria strains.</title>
        <authorList>
            <person name="Klenk H.-P."/>
        </authorList>
    </citation>
    <scope>NUCLEOTIDE SEQUENCE [LARGE SCALE GENOMIC DNA]</scope>
    <source>
        <strain evidence="5 6">DSM 43186</strain>
    </source>
</reference>
<evidence type="ECO:0000313" key="5">
    <source>
        <dbReference type="EMBL" id="TQM72509.1"/>
    </source>
</evidence>
<gene>
    <name evidence="5" type="ORF">FHX40_4654</name>
</gene>
<evidence type="ECO:0000256" key="3">
    <source>
        <dbReference type="ARBA" id="ARBA00023163"/>
    </source>
</evidence>
<dbReference type="SUPFAM" id="SSF46785">
    <property type="entry name" value="Winged helix' DNA-binding domain"/>
    <property type="match status" value="1"/>
</dbReference>
<evidence type="ECO:0000259" key="4">
    <source>
        <dbReference type="PROSITE" id="PS50949"/>
    </source>
</evidence>
<dbReference type="GO" id="GO:0003677">
    <property type="term" value="F:DNA binding"/>
    <property type="evidence" value="ECO:0007669"/>
    <property type="project" value="UniProtKB-KW"/>
</dbReference>
<dbReference type="SUPFAM" id="SSF48008">
    <property type="entry name" value="GntR ligand-binding domain-like"/>
    <property type="match status" value="1"/>
</dbReference>
<dbReference type="PRINTS" id="PR00035">
    <property type="entry name" value="HTHGNTR"/>
</dbReference>
<dbReference type="Proteomes" id="UP000319213">
    <property type="component" value="Unassembled WGS sequence"/>
</dbReference>
<dbReference type="InterPro" id="IPR008920">
    <property type="entry name" value="TF_FadR/GntR_C"/>
</dbReference>
<dbReference type="PANTHER" id="PTHR43537:SF45">
    <property type="entry name" value="GNTR FAMILY REGULATORY PROTEIN"/>
    <property type="match status" value="1"/>
</dbReference>
<dbReference type="Pfam" id="PF07729">
    <property type="entry name" value="FCD"/>
    <property type="match status" value="1"/>
</dbReference>
<dbReference type="Gene3D" id="1.10.10.10">
    <property type="entry name" value="Winged helix-like DNA-binding domain superfamily/Winged helix DNA-binding domain"/>
    <property type="match status" value="1"/>
</dbReference>
<dbReference type="InterPro" id="IPR036390">
    <property type="entry name" value="WH_DNA-bd_sf"/>
</dbReference>
<dbReference type="InterPro" id="IPR000524">
    <property type="entry name" value="Tscrpt_reg_HTH_GntR"/>
</dbReference>
<evidence type="ECO:0000313" key="6">
    <source>
        <dbReference type="Proteomes" id="UP000319213"/>
    </source>
</evidence>
<feature type="domain" description="HTH gntR-type" evidence="4">
    <location>
        <begin position="12"/>
        <end position="79"/>
    </location>
</feature>
<name>A0A543IPM0_9ACTN</name>
<dbReference type="Pfam" id="PF00392">
    <property type="entry name" value="GntR"/>
    <property type="match status" value="1"/>
</dbReference>
<accession>A0A543IPM0</accession>
<evidence type="ECO:0000256" key="2">
    <source>
        <dbReference type="ARBA" id="ARBA00023125"/>
    </source>
</evidence>
<keyword evidence="1" id="KW-0805">Transcription regulation</keyword>
<comment type="caution">
    <text evidence="5">The sequence shown here is derived from an EMBL/GenBank/DDBJ whole genome shotgun (WGS) entry which is preliminary data.</text>
</comment>
<proteinExistence type="predicted"/>
<dbReference type="GO" id="GO:0003700">
    <property type="term" value="F:DNA-binding transcription factor activity"/>
    <property type="evidence" value="ECO:0007669"/>
    <property type="project" value="InterPro"/>
</dbReference>
<protein>
    <submittedName>
        <fullName evidence="5">GntR family transcriptional regulator</fullName>
    </submittedName>
</protein>